<keyword evidence="1" id="KW-0479">Metal-binding</keyword>
<organism evidence="5 6">
    <name type="scientific">Sulfurimonas aquatica</name>
    <dbReference type="NCBI Taxonomy" id="2672570"/>
    <lineage>
        <taxon>Bacteria</taxon>
        <taxon>Pseudomonadati</taxon>
        <taxon>Campylobacterota</taxon>
        <taxon>Epsilonproteobacteria</taxon>
        <taxon>Campylobacterales</taxon>
        <taxon>Sulfurimonadaceae</taxon>
        <taxon>Sulfurimonas</taxon>
    </lineage>
</organism>
<dbReference type="Gene3D" id="3.30.2070.10">
    <property type="entry name" value="Formate dehydrogenase/DMSO reductase"/>
    <property type="match status" value="1"/>
</dbReference>
<evidence type="ECO:0000256" key="1">
    <source>
        <dbReference type="ARBA" id="ARBA00022723"/>
    </source>
</evidence>
<accession>A0A975AZR6</accession>
<evidence type="ECO:0000256" key="2">
    <source>
        <dbReference type="ARBA" id="ARBA00023004"/>
    </source>
</evidence>
<dbReference type="SUPFAM" id="SSF53706">
    <property type="entry name" value="Formate dehydrogenase/DMSO reductase, domains 1-3"/>
    <property type="match status" value="1"/>
</dbReference>
<reference evidence="5" key="2">
    <citation type="submission" date="2021-04" db="EMBL/GenBank/DDBJ databases">
        <title>Isolation and characterization of a novel species of the genus Sulfurimonas.</title>
        <authorList>
            <person name="Fukui M."/>
        </authorList>
    </citation>
    <scope>NUCLEOTIDE SEQUENCE</scope>
    <source>
        <strain evidence="5">H1576</strain>
    </source>
</reference>
<keyword evidence="3" id="KW-0411">Iron-sulfur</keyword>
<reference evidence="5" key="1">
    <citation type="submission" date="2019-11" db="EMBL/GenBank/DDBJ databases">
        <authorList>
            <person name="Kojima H."/>
        </authorList>
    </citation>
    <scope>NUCLEOTIDE SEQUENCE</scope>
    <source>
        <strain evidence="5">H1576</strain>
    </source>
</reference>
<dbReference type="InterPro" id="IPR050612">
    <property type="entry name" value="Prok_Mopterin_Oxidored"/>
</dbReference>
<dbReference type="InterPro" id="IPR006656">
    <property type="entry name" value="Mopterin_OxRdtase"/>
</dbReference>
<dbReference type="AlphaFoldDB" id="A0A975AZR6"/>
<dbReference type="Pfam" id="PF00384">
    <property type="entry name" value="Molybdopterin"/>
    <property type="match status" value="1"/>
</dbReference>
<dbReference type="InterPro" id="IPR009010">
    <property type="entry name" value="Asp_de-COase-like_dom_sf"/>
</dbReference>
<keyword evidence="6" id="KW-1185">Reference proteome</keyword>
<dbReference type="EMBL" id="CP046072">
    <property type="protein sequence ID" value="QSZ41581.1"/>
    <property type="molecule type" value="Genomic_DNA"/>
</dbReference>
<dbReference type="RefSeq" id="WP_207562864.1">
    <property type="nucleotide sequence ID" value="NZ_CP046072.1"/>
</dbReference>
<dbReference type="GO" id="GO:0046872">
    <property type="term" value="F:metal ion binding"/>
    <property type="evidence" value="ECO:0007669"/>
    <property type="project" value="UniProtKB-KW"/>
</dbReference>
<evidence type="ECO:0000256" key="3">
    <source>
        <dbReference type="ARBA" id="ARBA00023014"/>
    </source>
</evidence>
<feature type="domain" description="Molybdopterin oxidoreductase" evidence="4">
    <location>
        <begin position="128"/>
        <end position="399"/>
    </location>
</feature>
<name>A0A975AZR6_9BACT</name>
<protein>
    <submittedName>
        <fullName evidence="5">Molybdopterin-dependent oxidoreductase</fullName>
    </submittedName>
</protein>
<dbReference type="PANTHER" id="PTHR43742:SF6">
    <property type="entry name" value="OXIDOREDUCTASE YYAE-RELATED"/>
    <property type="match status" value="1"/>
</dbReference>
<proteinExistence type="predicted"/>
<keyword evidence="2" id="KW-0408">Iron</keyword>
<dbReference type="Gene3D" id="3.40.228.10">
    <property type="entry name" value="Dimethylsulfoxide Reductase, domain 2"/>
    <property type="match status" value="1"/>
</dbReference>
<dbReference type="GO" id="GO:0016491">
    <property type="term" value="F:oxidoreductase activity"/>
    <property type="evidence" value="ECO:0007669"/>
    <property type="project" value="InterPro"/>
</dbReference>
<dbReference type="KEGG" id="saqt:GJV85_05490"/>
<dbReference type="PANTHER" id="PTHR43742">
    <property type="entry name" value="TRIMETHYLAMINE-N-OXIDE REDUCTASE"/>
    <property type="match status" value="1"/>
</dbReference>
<dbReference type="GO" id="GO:0051536">
    <property type="term" value="F:iron-sulfur cluster binding"/>
    <property type="evidence" value="ECO:0007669"/>
    <property type="project" value="UniProtKB-KW"/>
</dbReference>
<evidence type="ECO:0000259" key="4">
    <source>
        <dbReference type="Pfam" id="PF00384"/>
    </source>
</evidence>
<dbReference type="SUPFAM" id="SSF50692">
    <property type="entry name" value="ADC-like"/>
    <property type="match status" value="1"/>
</dbReference>
<sequence>MQDNLTACPLDCYDACGIEYDKGRLKGVRSGLTHGFLCQHLNHYSKFSRILSPRYRGESISMDEALFKLKGMLLDTPKKEILHYRSSGNFGLMQEVSDHFFASLGATLTNGSLCDGAGEAGIVKGRGSNKNMPIDEMSKSDVVIVWGRNPHVTSSHLLPIIKNKKLIVIDPIKTTIATQADIFIQIKPHCDSYLAMILTKFSFLNKLFDEEYLNKYASKYKEYYQQLENIDLLSTLDYIGVTLEQIENIYTLIQSKKVAIVTGVGIQKYKDGADTTHSIDALATVLGLFGREGCGVSYLGNSKEAINSPFMTQSRRVSKVNTPFNEFKTVFIQAANPLCQMPDTHRVKSTLSSTQNIIYFGLYENETSDVADLVIPAKNFLEKSDIRTSYSHNNMMMMQKQYESEIGISEYDLVSYLCHAFKIDFKDEAEYIKHFMNFSKINGDTLKVSNREEIPYTNGFDTDDREFNFPEKLEIAKESKDGFYLISCKSPKSLNSQFKREEFVYLHSSHDFLENEQVKLSSKQGSVTLKVKHNDNLRRDSILVYSGTMGVNNLTCSEHSSEGKNAIYQENRVQISKC</sequence>
<dbReference type="Proteomes" id="UP000671852">
    <property type="component" value="Chromosome"/>
</dbReference>
<evidence type="ECO:0000313" key="5">
    <source>
        <dbReference type="EMBL" id="QSZ41581.1"/>
    </source>
</evidence>
<dbReference type="Gene3D" id="3.40.50.740">
    <property type="match status" value="1"/>
</dbReference>
<evidence type="ECO:0000313" key="6">
    <source>
        <dbReference type="Proteomes" id="UP000671852"/>
    </source>
</evidence>
<gene>
    <name evidence="5" type="ORF">GJV85_05490</name>
</gene>